<dbReference type="SUPFAM" id="SSF51735">
    <property type="entry name" value="NAD(P)-binding Rossmann-fold domains"/>
    <property type="match status" value="1"/>
</dbReference>
<evidence type="ECO:0000313" key="3">
    <source>
        <dbReference type="Proteomes" id="UP001626537"/>
    </source>
</evidence>
<keyword evidence="3" id="KW-1185">Reference proteome</keyword>
<accession>A0ABZ0I737</accession>
<proteinExistence type="predicted"/>
<reference evidence="2 3" key="1">
    <citation type="submission" date="2023-10" db="EMBL/GenBank/DDBJ databases">
        <title>Two novel species belonging to the OM43/NOR5 clade.</title>
        <authorList>
            <person name="Park M."/>
        </authorList>
    </citation>
    <scope>NUCLEOTIDE SEQUENCE [LARGE SCALE GENOMIC DNA]</scope>
    <source>
        <strain evidence="2 3">IMCC43200</strain>
    </source>
</reference>
<evidence type="ECO:0000259" key="1">
    <source>
        <dbReference type="Pfam" id="PF01370"/>
    </source>
</evidence>
<name>A0ABZ0I737_9GAMM</name>
<dbReference type="InterPro" id="IPR036291">
    <property type="entry name" value="NAD(P)-bd_dom_sf"/>
</dbReference>
<dbReference type="InterPro" id="IPR050177">
    <property type="entry name" value="Lipid_A_modif_metabolic_enz"/>
</dbReference>
<dbReference type="EMBL" id="CP136864">
    <property type="protein sequence ID" value="WOJ94863.1"/>
    <property type="molecule type" value="Genomic_DNA"/>
</dbReference>
<protein>
    <submittedName>
        <fullName evidence="2">NAD-dependent epimerase/dehydratase family protein</fullName>
    </submittedName>
</protein>
<dbReference type="Gene3D" id="3.40.50.720">
    <property type="entry name" value="NAD(P)-binding Rossmann-like Domain"/>
    <property type="match status" value="1"/>
</dbReference>
<dbReference type="Proteomes" id="UP001626537">
    <property type="component" value="Chromosome"/>
</dbReference>
<gene>
    <name evidence="2" type="ORF">R0135_06755</name>
</gene>
<dbReference type="RefSeq" id="WP_407349497.1">
    <property type="nucleotide sequence ID" value="NZ_CP136864.1"/>
</dbReference>
<feature type="domain" description="NAD-dependent epimerase/dehydratase" evidence="1">
    <location>
        <begin position="4"/>
        <end position="198"/>
    </location>
</feature>
<dbReference type="PANTHER" id="PTHR43245:SF58">
    <property type="entry name" value="BLL5923 PROTEIN"/>
    <property type="match status" value="1"/>
</dbReference>
<organism evidence="2 3">
    <name type="scientific">Congregibacter variabilis</name>
    <dbReference type="NCBI Taxonomy" id="3081200"/>
    <lineage>
        <taxon>Bacteria</taxon>
        <taxon>Pseudomonadati</taxon>
        <taxon>Pseudomonadota</taxon>
        <taxon>Gammaproteobacteria</taxon>
        <taxon>Cellvibrionales</taxon>
        <taxon>Halieaceae</taxon>
        <taxon>Congregibacter</taxon>
    </lineage>
</organism>
<dbReference type="Pfam" id="PF01370">
    <property type="entry name" value="Epimerase"/>
    <property type="match status" value="1"/>
</dbReference>
<sequence length="293" mass="31972">MPVLAEQGHRLSAQYCRGAVSALSDAQLDLLECDFAAGQVDLNLEGIDLVFHLAGIAHQRADVAAYQNVNVDAPLALAEQALAAGVKRFVFVSSVKAQAAQYDEHGALIPVSESRNPYAQSKALAEQGLQEICRNSSLELFIVRPALVYSEHALGHLRWLRRWAAWHLPTPPAGGGRSMIALDDLVRLLTMLVAQPVHAPSVITVTDNESYSTVRLHAAFCKAMGRRPWLPSPPVVVWRSFCSLWDMMRNDELGATWARMAADERYLSSGLDSIGFRPSLNFEATLSVVGDAA</sequence>
<evidence type="ECO:0000313" key="2">
    <source>
        <dbReference type="EMBL" id="WOJ94863.1"/>
    </source>
</evidence>
<dbReference type="InterPro" id="IPR001509">
    <property type="entry name" value="Epimerase_deHydtase"/>
</dbReference>
<dbReference type="PANTHER" id="PTHR43245">
    <property type="entry name" value="BIFUNCTIONAL POLYMYXIN RESISTANCE PROTEIN ARNA"/>
    <property type="match status" value="1"/>
</dbReference>